<keyword evidence="3 5" id="KW-1133">Transmembrane helix</keyword>
<evidence type="ECO:0000256" key="2">
    <source>
        <dbReference type="ARBA" id="ARBA00022692"/>
    </source>
</evidence>
<evidence type="ECO:0000256" key="5">
    <source>
        <dbReference type="SAM" id="Phobius"/>
    </source>
</evidence>
<evidence type="ECO:0000256" key="4">
    <source>
        <dbReference type="ARBA" id="ARBA00023136"/>
    </source>
</evidence>
<sequence>MMAFQAPVVAFMAYIPVMIATGNGVGSPAAILVAGVVLALFAVGLIAMSRSMSNPGGFYAYITAGLGREAGLGASFIALICYFFTLVGIYALLGVSLESLCRDLFHGPDITWWVWTAIVFVIVTALGHFRMDVSAKVLSVFLILELVLISAYDIAVIARNGTSAFSLDSFAPDNVFSGSLGLALMMGVGLFGGFEATLIFREEVKRPERTIPRATFLVIAIVAIFFAFTTMLFINAGGAEAVLASAGATDASMASIQDNLGSVAVDIATVLLVTSSFAVLLAAHNITARYLFSLGTDAIIPRTAGLAHPKHGSPHVASAITSVAVLVVLVPFVLADGDPNMFYARFVGVYSYSLLALLFLTSLAVPVYLIRRRDHPGVNRWNSIVCPVLAVIPLAIVVVFATKNFSLLVGASAVISDTMLAAIYLLFVFGVVLALIYRRRRPEVYAQIGRQQ</sequence>
<dbReference type="GO" id="GO:0022857">
    <property type="term" value="F:transmembrane transporter activity"/>
    <property type="evidence" value="ECO:0007669"/>
    <property type="project" value="InterPro"/>
</dbReference>
<dbReference type="InterPro" id="IPR050367">
    <property type="entry name" value="APC_superfamily"/>
</dbReference>
<feature type="transmembrane region" description="Helical" evidence="5">
    <location>
        <begin position="137"/>
        <end position="155"/>
    </location>
</feature>
<keyword evidence="8" id="KW-1185">Reference proteome</keyword>
<dbReference type="AlphaFoldDB" id="A0A6L7GYJ1"/>
<proteinExistence type="predicted"/>
<dbReference type="Pfam" id="PF00324">
    <property type="entry name" value="AA_permease"/>
    <property type="match status" value="1"/>
</dbReference>
<feature type="transmembrane region" description="Helical" evidence="5">
    <location>
        <begin position="29"/>
        <end position="49"/>
    </location>
</feature>
<dbReference type="PIRSF" id="PIRSF006060">
    <property type="entry name" value="AA_transporter"/>
    <property type="match status" value="1"/>
</dbReference>
<gene>
    <name evidence="7" type="ORF">GIY30_21100</name>
</gene>
<feature type="transmembrane region" description="Helical" evidence="5">
    <location>
        <begin position="316"/>
        <end position="335"/>
    </location>
</feature>
<dbReference type="Gene3D" id="1.20.1740.10">
    <property type="entry name" value="Amino acid/polyamine transporter I"/>
    <property type="match status" value="1"/>
</dbReference>
<feature type="transmembrane region" description="Helical" evidence="5">
    <location>
        <begin position="175"/>
        <end position="194"/>
    </location>
</feature>
<feature type="transmembrane region" description="Helical" evidence="5">
    <location>
        <begin position="112"/>
        <end position="130"/>
    </location>
</feature>
<dbReference type="GO" id="GO:0005886">
    <property type="term" value="C:plasma membrane"/>
    <property type="evidence" value="ECO:0007669"/>
    <property type="project" value="UniProtKB-SubCell"/>
</dbReference>
<dbReference type="PANTHER" id="PTHR42770">
    <property type="entry name" value="AMINO ACID TRANSPORTER-RELATED"/>
    <property type="match status" value="1"/>
</dbReference>
<reference evidence="7 8" key="1">
    <citation type="submission" date="2019-11" db="EMBL/GenBank/DDBJ databases">
        <title>Gordonia sp. nov., a novel actinobacterium isolated from mangrove soil in Hainan.</title>
        <authorList>
            <person name="Huang X."/>
            <person name="Xie Y."/>
            <person name="Chu X."/>
            <person name="Xiao K."/>
        </authorList>
    </citation>
    <scope>NUCLEOTIDE SEQUENCE [LARGE SCALE GENOMIC DNA]</scope>
    <source>
        <strain evidence="7 8">HNM0687</strain>
    </source>
</reference>
<feature type="transmembrane region" description="Helical" evidence="5">
    <location>
        <begin position="347"/>
        <end position="369"/>
    </location>
</feature>
<protein>
    <submittedName>
        <fullName evidence="7">Amino acid permease</fullName>
    </submittedName>
</protein>
<feature type="domain" description="Amino acid permease/ SLC12A" evidence="6">
    <location>
        <begin position="15"/>
        <end position="433"/>
    </location>
</feature>
<dbReference type="InterPro" id="IPR004841">
    <property type="entry name" value="AA-permease/SLC12A_dom"/>
</dbReference>
<comment type="subcellular location">
    <subcellularLocation>
        <location evidence="1">Membrane</location>
        <topology evidence="1">Multi-pass membrane protein</topology>
    </subcellularLocation>
</comment>
<dbReference type="Proteomes" id="UP000475545">
    <property type="component" value="Unassembled WGS sequence"/>
</dbReference>
<evidence type="ECO:0000259" key="6">
    <source>
        <dbReference type="Pfam" id="PF00324"/>
    </source>
</evidence>
<accession>A0A6L7GYJ1</accession>
<feature type="transmembrane region" description="Helical" evidence="5">
    <location>
        <begin position="263"/>
        <end position="283"/>
    </location>
</feature>
<evidence type="ECO:0000313" key="7">
    <source>
        <dbReference type="EMBL" id="MXP23838.1"/>
    </source>
</evidence>
<feature type="transmembrane region" description="Helical" evidence="5">
    <location>
        <begin position="214"/>
        <end position="234"/>
    </location>
</feature>
<evidence type="ECO:0000313" key="8">
    <source>
        <dbReference type="Proteomes" id="UP000475545"/>
    </source>
</evidence>
<dbReference type="PANTHER" id="PTHR42770:SF16">
    <property type="entry name" value="AMINO ACID PERMEASE"/>
    <property type="match status" value="1"/>
</dbReference>
<feature type="transmembrane region" description="Helical" evidence="5">
    <location>
        <begin position="70"/>
        <end position="92"/>
    </location>
</feature>
<feature type="transmembrane region" description="Helical" evidence="5">
    <location>
        <begin position="407"/>
        <end position="437"/>
    </location>
</feature>
<keyword evidence="4 5" id="KW-0472">Membrane</keyword>
<comment type="caution">
    <text evidence="7">The sequence shown here is derived from an EMBL/GenBank/DDBJ whole genome shotgun (WGS) entry which is preliminary data.</text>
</comment>
<name>A0A6L7GYJ1_9ACTN</name>
<dbReference type="EMBL" id="WMBR01000007">
    <property type="protein sequence ID" value="MXP23838.1"/>
    <property type="molecule type" value="Genomic_DNA"/>
</dbReference>
<organism evidence="7 8">
    <name type="scientific">Gordonia mangrovi</name>
    <dbReference type="NCBI Taxonomy" id="2665643"/>
    <lineage>
        <taxon>Bacteria</taxon>
        <taxon>Bacillati</taxon>
        <taxon>Actinomycetota</taxon>
        <taxon>Actinomycetes</taxon>
        <taxon>Mycobacteriales</taxon>
        <taxon>Gordoniaceae</taxon>
        <taxon>Gordonia</taxon>
    </lineage>
</organism>
<evidence type="ECO:0000256" key="3">
    <source>
        <dbReference type="ARBA" id="ARBA00022989"/>
    </source>
</evidence>
<feature type="transmembrane region" description="Helical" evidence="5">
    <location>
        <begin position="381"/>
        <end position="401"/>
    </location>
</feature>
<evidence type="ECO:0000256" key="1">
    <source>
        <dbReference type="ARBA" id="ARBA00004141"/>
    </source>
</evidence>
<keyword evidence="2 5" id="KW-0812">Transmembrane</keyword>